<sequence>MRIIEVSSPSAHDRGRQYGRAAADLIGTAIEYYGRAFELQTGRTWAQILQQSAPWEQLISSEFPELYDEIRGIADGAGVSVREIVVLNCRGEIVYDAPLPEEEDVPDGCTSYSLTAGDGHVYTGQNWDWRHAVRDTVVILRIVQPPKPTIVMQVEAGQIGRHGANSLGFALNANGLGGRFDDTIGVPQTIIRRLVLDSASISDALKVLVKTRAHIASNALLTDRSGYSIDLETTPGAHGWEYPTGGLLVHGNHYQAFVPPQLAANHRPMSPDSLLRVPRAQQGLREALTATDVRKAIRTAMSDHLGLPDSLCAHPDERLHELRQWSTLLSSCVDLTTGEYYVAPGTPCEHEYELIPFNLYD</sequence>
<dbReference type="Gene3D" id="1.10.10.2120">
    <property type="match status" value="1"/>
</dbReference>
<accession>A0A4R2HSE3</accession>
<name>A0A4R2HSE3_9ACTN</name>
<proteinExistence type="predicted"/>
<dbReference type="PANTHER" id="PTHR34180">
    <property type="entry name" value="PEPTIDASE C45"/>
    <property type="match status" value="1"/>
</dbReference>
<evidence type="ECO:0000259" key="1">
    <source>
        <dbReference type="Pfam" id="PF03417"/>
    </source>
</evidence>
<feature type="domain" description="Peptidase C45 hydrolase" evidence="1">
    <location>
        <begin position="118"/>
        <end position="310"/>
    </location>
</feature>
<evidence type="ECO:0000313" key="3">
    <source>
        <dbReference type="Proteomes" id="UP000294508"/>
    </source>
</evidence>
<dbReference type="InterPro" id="IPR047794">
    <property type="entry name" value="C45_proenzyme-like"/>
</dbReference>
<evidence type="ECO:0000313" key="2">
    <source>
        <dbReference type="EMBL" id="TCO34204.1"/>
    </source>
</evidence>
<dbReference type="EMBL" id="SLWN01000002">
    <property type="protein sequence ID" value="TCO34204.1"/>
    <property type="molecule type" value="Genomic_DNA"/>
</dbReference>
<comment type="caution">
    <text evidence="2">The sequence shown here is derived from an EMBL/GenBank/DDBJ whole genome shotgun (WGS) entry which is preliminary data.</text>
</comment>
<dbReference type="InterPro" id="IPR047801">
    <property type="entry name" value="Peptidase_C45"/>
</dbReference>
<organism evidence="2 3">
    <name type="scientific">Kribbella steppae</name>
    <dbReference type="NCBI Taxonomy" id="2512223"/>
    <lineage>
        <taxon>Bacteria</taxon>
        <taxon>Bacillati</taxon>
        <taxon>Actinomycetota</taxon>
        <taxon>Actinomycetes</taxon>
        <taxon>Propionibacteriales</taxon>
        <taxon>Kribbellaceae</taxon>
        <taxon>Kribbella</taxon>
    </lineage>
</organism>
<keyword evidence="2" id="KW-0808">Transferase</keyword>
<dbReference type="Proteomes" id="UP000294508">
    <property type="component" value="Unassembled WGS sequence"/>
</dbReference>
<dbReference type="AlphaFoldDB" id="A0A4R2HSE3"/>
<gene>
    <name evidence="2" type="ORF">EV652_102269</name>
</gene>
<dbReference type="RefSeq" id="WP_132208008.1">
    <property type="nucleotide sequence ID" value="NZ_SLWN01000002.1"/>
</dbReference>
<keyword evidence="3" id="KW-1185">Reference proteome</keyword>
<dbReference type="OrthoDB" id="8109453at2"/>
<dbReference type="PANTHER" id="PTHR34180:SF1">
    <property type="entry name" value="BETA-ALANYL-DOPAMINE_CARCININE HYDROLASE"/>
    <property type="match status" value="1"/>
</dbReference>
<dbReference type="GO" id="GO:0016746">
    <property type="term" value="F:acyltransferase activity"/>
    <property type="evidence" value="ECO:0007669"/>
    <property type="project" value="UniProtKB-KW"/>
</dbReference>
<dbReference type="Gene3D" id="3.60.60.10">
    <property type="entry name" value="Penicillin V Acylase, Chain A"/>
    <property type="match status" value="1"/>
</dbReference>
<protein>
    <submittedName>
        <fullName evidence="2">Isopenicillin-N N-acyltransferase-like protein</fullName>
    </submittedName>
</protein>
<reference evidence="2 3" key="1">
    <citation type="journal article" date="2015" name="Stand. Genomic Sci.">
        <title>Genomic Encyclopedia of Bacterial and Archaeal Type Strains, Phase III: the genomes of soil and plant-associated and newly described type strains.</title>
        <authorList>
            <person name="Whitman W.B."/>
            <person name="Woyke T."/>
            <person name="Klenk H.P."/>
            <person name="Zhou Y."/>
            <person name="Lilburn T.G."/>
            <person name="Beck B.J."/>
            <person name="De Vos P."/>
            <person name="Vandamme P."/>
            <person name="Eisen J.A."/>
            <person name="Garrity G."/>
            <person name="Hugenholtz P."/>
            <person name="Kyrpides N.C."/>
        </authorList>
    </citation>
    <scope>NUCLEOTIDE SEQUENCE [LARGE SCALE GENOMIC DNA]</scope>
    <source>
        <strain evidence="2 3">VKM Ac-2572</strain>
    </source>
</reference>
<dbReference type="InterPro" id="IPR005079">
    <property type="entry name" value="Peptidase_C45_hydrolase"/>
</dbReference>
<keyword evidence="2" id="KW-0012">Acyltransferase</keyword>
<dbReference type="NCBIfam" id="NF040521">
    <property type="entry name" value="C45_proenzyme"/>
    <property type="match status" value="1"/>
</dbReference>
<dbReference type="Pfam" id="PF03417">
    <property type="entry name" value="AAT"/>
    <property type="match status" value="1"/>
</dbReference>